<accession>A0A1G5RI25</accession>
<name>A0A1G5RI25_9RHOB</name>
<reference evidence="1 2" key="1">
    <citation type="submission" date="2016-10" db="EMBL/GenBank/DDBJ databases">
        <authorList>
            <person name="de Groot N.N."/>
        </authorList>
    </citation>
    <scope>NUCLEOTIDE SEQUENCE [LARGE SCALE GENOMIC DNA]</scope>
    <source>
        <strain evidence="1 2">U95</strain>
    </source>
</reference>
<dbReference type="EMBL" id="FMWG01000015">
    <property type="protein sequence ID" value="SCZ72909.1"/>
    <property type="molecule type" value="Genomic_DNA"/>
</dbReference>
<organism evidence="1 2">
    <name type="scientific">Epibacterium ulvae</name>
    <dbReference type="NCBI Taxonomy" id="1156985"/>
    <lineage>
        <taxon>Bacteria</taxon>
        <taxon>Pseudomonadati</taxon>
        <taxon>Pseudomonadota</taxon>
        <taxon>Alphaproteobacteria</taxon>
        <taxon>Rhodobacterales</taxon>
        <taxon>Roseobacteraceae</taxon>
        <taxon>Epibacterium</taxon>
    </lineage>
</organism>
<gene>
    <name evidence="1" type="ORF">SAMN04488118_11568</name>
</gene>
<evidence type="ECO:0000313" key="1">
    <source>
        <dbReference type="EMBL" id="SCZ72909.1"/>
    </source>
</evidence>
<dbReference type="Proteomes" id="UP000198767">
    <property type="component" value="Unassembled WGS sequence"/>
</dbReference>
<dbReference type="AlphaFoldDB" id="A0A1G5RI25"/>
<sequence>MRLKKPIVENLIRRAEDDAVKSQTLPPSEPCLLERIESIQQRVEEMGLIDPNFDMKTFTDDLWDG</sequence>
<protein>
    <submittedName>
        <fullName evidence="1">Uncharacterized protein</fullName>
    </submittedName>
</protein>
<keyword evidence="2" id="KW-1185">Reference proteome</keyword>
<evidence type="ECO:0000313" key="2">
    <source>
        <dbReference type="Proteomes" id="UP000198767"/>
    </source>
</evidence>
<proteinExistence type="predicted"/>